<dbReference type="EMBL" id="JAGQFT010000001">
    <property type="protein sequence ID" value="MBR0560909.1"/>
    <property type="molecule type" value="Genomic_DNA"/>
</dbReference>
<evidence type="ECO:0000313" key="2">
    <source>
        <dbReference type="EMBL" id="MBR0560909.1"/>
    </source>
</evidence>
<comment type="caution">
    <text evidence="2">The sequence shown here is derived from an EMBL/GenBank/DDBJ whole genome shotgun (WGS) entry which is preliminary data.</text>
</comment>
<reference evidence="2" key="2">
    <citation type="submission" date="2021-04" db="EMBL/GenBank/DDBJ databases">
        <authorList>
            <person name="Karlyshev A.V."/>
        </authorList>
    </citation>
    <scope>NUCLEOTIDE SEQUENCE</scope>
    <source>
        <strain evidence="2">LMG 29479</strain>
    </source>
</reference>
<evidence type="ECO:0000313" key="4">
    <source>
        <dbReference type="Proteomes" id="UP000675747"/>
    </source>
</evidence>
<proteinExistence type="predicted"/>
<protein>
    <submittedName>
        <fullName evidence="2">Carboxypeptidase regulatory-like domain-containing protein</fullName>
    </submittedName>
</protein>
<evidence type="ECO:0000256" key="1">
    <source>
        <dbReference type="SAM" id="SignalP"/>
    </source>
</evidence>
<dbReference type="AlphaFoldDB" id="A0A8J7VRZ9"/>
<keyword evidence="1" id="KW-0732">Signal</keyword>
<dbReference type="GO" id="GO:0004180">
    <property type="term" value="F:carboxypeptidase activity"/>
    <property type="evidence" value="ECO:0007669"/>
    <property type="project" value="UniProtKB-KW"/>
</dbReference>
<dbReference type="SUPFAM" id="SSF117074">
    <property type="entry name" value="Hypothetical protein PA1324"/>
    <property type="match status" value="1"/>
</dbReference>
<dbReference type="EMBL" id="JAGQFT020000005">
    <property type="protein sequence ID" value="MBS7457275.1"/>
    <property type="molecule type" value="Genomic_DNA"/>
</dbReference>
<dbReference type="Proteomes" id="UP000675747">
    <property type="component" value="Unassembled WGS sequence"/>
</dbReference>
<keyword evidence="2" id="KW-0645">Protease</keyword>
<keyword evidence="2" id="KW-0378">Hydrolase</keyword>
<feature type="signal peptide" evidence="1">
    <location>
        <begin position="1"/>
        <end position="23"/>
    </location>
</feature>
<dbReference type="RefSeq" id="WP_211924879.1">
    <property type="nucleotide sequence ID" value="NZ_JAGQFT020000005.1"/>
</dbReference>
<reference evidence="3 4" key="1">
    <citation type="journal article" date="2021" name="Microbiol. Resour. Announc.">
        <title>Draft Genome Sequence of Coralloluteibacterium stylophorae LMG 29479T.</title>
        <authorList>
            <person name="Karlyshev A.V."/>
            <person name="Kudryashova E.B."/>
            <person name="Ariskina E.V."/>
            <person name="Conroy A.P."/>
            <person name="Abidueva E.Y."/>
        </authorList>
    </citation>
    <scope>NUCLEOTIDE SEQUENCE [LARGE SCALE GENOMIC DNA]</scope>
    <source>
        <strain evidence="3 4">LMG 29479</strain>
    </source>
</reference>
<keyword evidence="4" id="KW-1185">Reference proteome</keyword>
<feature type="chain" id="PRO_5042774141" evidence="1">
    <location>
        <begin position="24"/>
        <end position="225"/>
    </location>
</feature>
<organism evidence="2">
    <name type="scientific">Coralloluteibacterium stylophorae</name>
    <dbReference type="NCBI Taxonomy" id="1776034"/>
    <lineage>
        <taxon>Bacteria</taxon>
        <taxon>Pseudomonadati</taxon>
        <taxon>Pseudomonadota</taxon>
        <taxon>Gammaproteobacteria</taxon>
        <taxon>Lysobacterales</taxon>
        <taxon>Lysobacteraceae</taxon>
        <taxon>Coralloluteibacterium</taxon>
    </lineage>
</organism>
<sequence length="225" mass="24688">MKDYAVGAMLALCLCATAAQAVAQEVMAEREQVSRVMPARPPDAARWQAAMAPGTATIRGVATTRHRLKAGFSGMMFYIPSSKDRRPVESQPVHLMPFDEYTQEWLDLYLSEGGTREVRGEPLRTVAGLDPSLEALRRSIITNSSGDFEFRNVSPGRYLVYAEPEWESDGVVRTGRAAGNTVAGYVHTARVDLAYKIIDVPAGGGVVDADIRSEKIIYEKKTYAD</sequence>
<evidence type="ECO:0000313" key="3">
    <source>
        <dbReference type="EMBL" id="MBS7457275.1"/>
    </source>
</evidence>
<gene>
    <name evidence="2" type="ORF">KB893_00020</name>
    <name evidence="3" type="ORF">KB893_009025</name>
</gene>
<name>A0A8J7VRZ9_9GAMM</name>
<keyword evidence="2" id="KW-0121">Carboxypeptidase</keyword>
<accession>A0A8J7VRZ9</accession>